<dbReference type="GO" id="GO:0003677">
    <property type="term" value="F:DNA binding"/>
    <property type="evidence" value="ECO:0007669"/>
    <property type="project" value="InterPro"/>
</dbReference>
<evidence type="ECO:0000259" key="1">
    <source>
        <dbReference type="PROSITE" id="PS51192"/>
    </source>
</evidence>
<dbReference type="InterPro" id="IPR006935">
    <property type="entry name" value="Helicase/UvrB_N"/>
</dbReference>
<protein>
    <submittedName>
        <fullName evidence="2">Cas system-associated protein</fullName>
    </submittedName>
</protein>
<evidence type="ECO:0000313" key="2">
    <source>
        <dbReference type="EMBL" id="DAE04391.1"/>
    </source>
</evidence>
<dbReference type="GO" id="GO:0016787">
    <property type="term" value="F:hydrolase activity"/>
    <property type="evidence" value="ECO:0007669"/>
    <property type="project" value="InterPro"/>
</dbReference>
<dbReference type="EMBL" id="BK015387">
    <property type="protein sequence ID" value="DAE04391.1"/>
    <property type="molecule type" value="Genomic_DNA"/>
</dbReference>
<dbReference type="InterPro" id="IPR014001">
    <property type="entry name" value="Helicase_ATP-bd"/>
</dbReference>
<accession>A0A8S5PB36</accession>
<dbReference type="InterPro" id="IPR027417">
    <property type="entry name" value="P-loop_NTPase"/>
</dbReference>
<feature type="domain" description="Helicase ATP-binding" evidence="1">
    <location>
        <begin position="116"/>
        <end position="283"/>
    </location>
</feature>
<reference evidence="2" key="1">
    <citation type="journal article" date="2021" name="Proc. Natl. Acad. Sci. U.S.A.">
        <title>A Catalog of Tens of Thousands of Viruses from Human Metagenomes Reveals Hidden Associations with Chronic Diseases.</title>
        <authorList>
            <person name="Tisza M.J."/>
            <person name="Buck C.B."/>
        </authorList>
    </citation>
    <scope>NUCLEOTIDE SEQUENCE</scope>
    <source>
        <strain evidence="2">CtBrv3</strain>
    </source>
</reference>
<organism evidence="2">
    <name type="scientific">Myoviridae sp. ctBrv3</name>
    <dbReference type="NCBI Taxonomy" id="2825047"/>
    <lineage>
        <taxon>Viruses</taxon>
        <taxon>Duplodnaviria</taxon>
        <taxon>Heunggongvirae</taxon>
        <taxon>Uroviricota</taxon>
        <taxon>Caudoviricetes</taxon>
    </lineage>
</organism>
<dbReference type="PROSITE" id="PS51192">
    <property type="entry name" value="HELICASE_ATP_BIND_1"/>
    <property type="match status" value="1"/>
</dbReference>
<dbReference type="Gene3D" id="3.40.50.300">
    <property type="entry name" value="P-loop containing nucleotide triphosphate hydrolases"/>
    <property type="match status" value="1"/>
</dbReference>
<proteinExistence type="predicted"/>
<sequence length="528" mass="61933">MQNKEVTSKIEMRHTTTIIHNYDIGDNEFIERKFSIYNKTCHRLEPKGMYYDQENKDLYLPAGLEQYFIDRSFGDDIYRKVYPDAYDKIPKVRLKYLPRDEKQKEAIRFCLGMDPYRRNLNKPQLQLNLNTGVGKTYVAVTTFAYLSIKTMMITSSLDWIDQWREKIKEYTDLKDDEIYTIAGMGTIAKLINGMKDISKIKFFLCSHSTLKSFAKKHGWNMVGALFRRLKIGVKIYDEAHLWFDNICMIDFFTDTYKTFYLTATPIQSDYFDNRIYQAAFKTVPSIDLFDEDKDPHTKYISILFNSHPRPQDIQECANVYGFDRIKYTDYLTTKENYYKILKILLVMIEQTVSPEGKVLIYIGTNAAILKTFYWIRYNYPNLPIGLFSSLVPKDVKQRELENKIILTTTKSAGAALDIKGLEMTIVLNEPFKSKVLTKQTFGRTRSDNTRYIDVVDVGFSTLKYYYTTKKPLFKKIATECSEIQLSDYEINQKLYEIFTNEQKQLESIQSNKNLKQVIEITKTIGKSH</sequence>
<dbReference type="GO" id="GO:0005524">
    <property type="term" value="F:ATP binding"/>
    <property type="evidence" value="ECO:0007669"/>
    <property type="project" value="InterPro"/>
</dbReference>
<dbReference type="Pfam" id="PF04851">
    <property type="entry name" value="ResIII"/>
    <property type="match status" value="1"/>
</dbReference>
<name>A0A8S5PB36_9CAUD</name>
<dbReference type="SUPFAM" id="SSF52540">
    <property type="entry name" value="P-loop containing nucleoside triphosphate hydrolases"/>
    <property type="match status" value="2"/>
</dbReference>